<proteinExistence type="predicted"/>
<accession>A0A381V8T4</accession>
<sequence length="192" mass="21167">VPVRVVLYRGVEIALSKINPRGLVIEVRPLVLVGNAIRLTNRHARVGRCEDSRPEEVGILLKPLLLNHGTNPLNQRPVRLEDSTGRPLEDIPADALVWQYPPRPIALRTEKWLRLLVQGRFPSLASLCPNASDGVVQAPTPVLVWTAEPRLPPSPGVVLQGSMGFARGRSQYPAYGLKVNHNRFCGSTKNCV</sequence>
<name>A0A381V8T4_9ZZZZ</name>
<protein>
    <submittedName>
        <fullName evidence="1">Uncharacterized protein</fullName>
    </submittedName>
</protein>
<organism evidence="1">
    <name type="scientific">marine metagenome</name>
    <dbReference type="NCBI Taxonomy" id="408172"/>
    <lineage>
        <taxon>unclassified sequences</taxon>
        <taxon>metagenomes</taxon>
        <taxon>ecological metagenomes</taxon>
    </lineage>
</organism>
<feature type="non-terminal residue" evidence="1">
    <location>
        <position position="1"/>
    </location>
</feature>
<evidence type="ECO:0000313" key="1">
    <source>
        <dbReference type="EMBL" id="SVA35723.1"/>
    </source>
</evidence>
<reference evidence="1" key="1">
    <citation type="submission" date="2018-05" db="EMBL/GenBank/DDBJ databases">
        <authorList>
            <person name="Lanie J.A."/>
            <person name="Ng W.-L."/>
            <person name="Kazmierczak K.M."/>
            <person name="Andrzejewski T.M."/>
            <person name="Davidsen T.M."/>
            <person name="Wayne K.J."/>
            <person name="Tettelin H."/>
            <person name="Glass J.I."/>
            <person name="Rusch D."/>
            <person name="Podicherti R."/>
            <person name="Tsui H.-C.T."/>
            <person name="Winkler M.E."/>
        </authorList>
    </citation>
    <scope>NUCLEOTIDE SEQUENCE</scope>
</reference>
<gene>
    <name evidence="1" type="ORF">METZ01_LOCUS88577</name>
</gene>
<dbReference type="AlphaFoldDB" id="A0A381V8T4"/>
<dbReference type="EMBL" id="UINC01007932">
    <property type="protein sequence ID" value="SVA35723.1"/>
    <property type="molecule type" value="Genomic_DNA"/>
</dbReference>